<feature type="non-terminal residue" evidence="1">
    <location>
        <position position="1"/>
    </location>
</feature>
<evidence type="ECO:0000313" key="1">
    <source>
        <dbReference type="EMBL" id="MFC4874152.1"/>
    </source>
</evidence>
<reference evidence="2" key="1">
    <citation type="journal article" date="2019" name="Int. J. Syst. Evol. Microbiol.">
        <title>The Global Catalogue of Microorganisms (GCM) 10K type strain sequencing project: providing services to taxonomists for standard genome sequencing and annotation.</title>
        <authorList>
            <consortium name="The Broad Institute Genomics Platform"/>
            <consortium name="The Broad Institute Genome Sequencing Center for Infectious Disease"/>
            <person name="Wu L."/>
            <person name="Ma J."/>
        </authorList>
    </citation>
    <scope>NUCLEOTIDE SEQUENCE [LARGE SCALE GENOMIC DNA]</scope>
    <source>
        <strain evidence="2">CGMCC 4.7466</strain>
    </source>
</reference>
<organism evidence="1 2">
    <name type="scientific">Negadavirga shengliensis</name>
    <dbReference type="NCBI Taxonomy" id="1389218"/>
    <lineage>
        <taxon>Bacteria</taxon>
        <taxon>Pseudomonadati</taxon>
        <taxon>Bacteroidota</taxon>
        <taxon>Cytophagia</taxon>
        <taxon>Cytophagales</taxon>
        <taxon>Cyclobacteriaceae</taxon>
        <taxon>Negadavirga</taxon>
    </lineage>
</organism>
<dbReference type="EMBL" id="JBHSJJ010000015">
    <property type="protein sequence ID" value="MFC4874152.1"/>
    <property type="molecule type" value="Genomic_DNA"/>
</dbReference>
<keyword evidence="2" id="KW-1185">Reference proteome</keyword>
<comment type="caution">
    <text evidence="1">The sequence shown here is derived from an EMBL/GenBank/DDBJ whole genome shotgun (WGS) entry which is preliminary data.</text>
</comment>
<dbReference type="Proteomes" id="UP001595818">
    <property type="component" value="Unassembled WGS sequence"/>
</dbReference>
<accession>A0ABV9T6K1</accession>
<sequence>QEIGRKTPVLFSLFTVHAVFRKWGIGNREQGIGRKLPVFFPYSLFTQYSANGDSGTGTGNRSKTFYSLFPIPYSLFTQ</sequence>
<evidence type="ECO:0000313" key="2">
    <source>
        <dbReference type="Proteomes" id="UP001595818"/>
    </source>
</evidence>
<protein>
    <submittedName>
        <fullName evidence="1">Uncharacterized protein</fullName>
    </submittedName>
</protein>
<gene>
    <name evidence="1" type="ORF">ACFPFU_20780</name>
</gene>
<name>A0ABV9T6K1_9BACT</name>
<dbReference type="RefSeq" id="WP_377067721.1">
    <property type="nucleotide sequence ID" value="NZ_JBHSJJ010000015.1"/>
</dbReference>
<proteinExistence type="predicted"/>